<evidence type="ECO:0000256" key="1">
    <source>
        <dbReference type="SAM" id="MobiDB-lite"/>
    </source>
</evidence>
<reference evidence="2 3" key="1">
    <citation type="submission" date="2023-09" db="EMBL/GenBank/DDBJ databases">
        <authorList>
            <person name="Wang M."/>
        </authorList>
    </citation>
    <scope>NUCLEOTIDE SEQUENCE [LARGE SCALE GENOMIC DNA]</scope>
    <source>
        <strain evidence="2">GT-2023</strain>
        <tissue evidence="2">Liver</tissue>
    </source>
</reference>
<evidence type="ECO:0000313" key="3">
    <source>
        <dbReference type="Proteomes" id="UP001558613"/>
    </source>
</evidence>
<feature type="compositionally biased region" description="Polar residues" evidence="1">
    <location>
        <begin position="1"/>
        <end position="16"/>
    </location>
</feature>
<dbReference type="Proteomes" id="UP001558613">
    <property type="component" value="Unassembled WGS sequence"/>
</dbReference>
<evidence type="ECO:0000313" key="2">
    <source>
        <dbReference type="EMBL" id="KAL1255824.1"/>
    </source>
</evidence>
<feature type="non-terminal residue" evidence="2">
    <location>
        <position position="58"/>
    </location>
</feature>
<proteinExistence type="predicted"/>
<protein>
    <submittedName>
        <fullName evidence="2">Uncharacterized protein</fullName>
    </submittedName>
</protein>
<name>A0ABR3LVX3_9TELE</name>
<dbReference type="EMBL" id="JAYMGO010000019">
    <property type="protein sequence ID" value="KAL1255824.1"/>
    <property type="molecule type" value="Genomic_DNA"/>
</dbReference>
<gene>
    <name evidence="2" type="ORF">QQF64_013885</name>
</gene>
<keyword evidence="3" id="KW-1185">Reference proteome</keyword>
<comment type="caution">
    <text evidence="2">The sequence shown here is derived from an EMBL/GenBank/DDBJ whole genome shotgun (WGS) entry which is preliminary data.</text>
</comment>
<accession>A0ABR3LVX3</accession>
<sequence length="58" mass="6475">MNNRMALSRMNASVSPTERRAAPTDGRRANTVKFLVSGISSLSVIFIGKHYLECRFCL</sequence>
<feature type="region of interest" description="Disordered" evidence="1">
    <location>
        <begin position="1"/>
        <end position="25"/>
    </location>
</feature>
<organism evidence="2 3">
    <name type="scientific">Cirrhinus molitorella</name>
    <name type="common">mud carp</name>
    <dbReference type="NCBI Taxonomy" id="172907"/>
    <lineage>
        <taxon>Eukaryota</taxon>
        <taxon>Metazoa</taxon>
        <taxon>Chordata</taxon>
        <taxon>Craniata</taxon>
        <taxon>Vertebrata</taxon>
        <taxon>Euteleostomi</taxon>
        <taxon>Actinopterygii</taxon>
        <taxon>Neopterygii</taxon>
        <taxon>Teleostei</taxon>
        <taxon>Ostariophysi</taxon>
        <taxon>Cypriniformes</taxon>
        <taxon>Cyprinidae</taxon>
        <taxon>Labeoninae</taxon>
        <taxon>Labeonini</taxon>
        <taxon>Cirrhinus</taxon>
    </lineage>
</organism>